<gene>
    <name evidence="2" type="ORF">BD311DRAFT_674587</name>
</gene>
<protein>
    <submittedName>
        <fullName evidence="2">Uncharacterized protein</fullName>
    </submittedName>
</protein>
<dbReference type="Proteomes" id="UP000292957">
    <property type="component" value="Unassembled WGS sequence"/>
</dbReference>
<accession>A0A4Q9MAB1</accession>
<feature type="transmembrane region" description="Helical" evidence="1">
    <location>
        <begin position="15"/>
        <end position="36"/>
    </location>
</feature>
<dbReference type="AlphaFoldDB" id="A0A4Q9MAB1"/>
<evidence type="ECO:0000313" key="2">
    <source>
        <dbReference type="EMBL" id="TBU23138.1"/>
    </source>
</evidence>
<feature type="transmembrane region" description="Helical" evidence="1">
    <location>
        <begin position="76"/>
        <end position="95"/>
    </location>
</feature>
<name>A0A4Q9MAB1_9APHY</name>
<dbReference type="OrthoDB" id="2753012at2759"/>
<sequence length="223" mass="24263">MRAYALSARKRRTRAIITFLLSVSPGIMALVLSPWIRFHHDPNNGGCSMAYDAPVLLQVVYVPLPSYPSAVVSSRAFLVLADIIVVCITWSATYMHRLKSHGKPPSISDVLFRDGMNYDATLAPLSNDLAQLILNTIYLVSVLVPADVFGAKDLNSIASLYIQPATSILITHFLLDLQQASRRTMHLPAMNAGNWENMMGSVVLVPADVAEDSETDVADGPGP</sequence>
<dbReference type="EMBL" id="ML143514">
    <property type="protein sequence ID" value="TBU23138.1"/>
    <property type="molecule type" value="Genomic_DNA"/>
</dbReference>
<keyword evidence="1" id="KW-0472">Membrane</keyword>
<organism evidence="2">
    <name type="scientific">Dichomitus squalens</name>
    <dbReference type="NCBI Taxonomy" id="114155"/>
    <lineage>
        <taxon>Eukaryota</taxon>
        <taxon>Fungi</taxon>
        <taxon>Dikarya</taxon>
        <taxon>Basidiomycota</taxon>
        <taxon>Agaricomycotina</taxon>
        <taxon>Agaricomycetes</taxon>
        <taxon>Polyporales</taxon>
        <taxon>Polyporaceae</taxon>
        <taxon>Dichomitus</taxon>
    </lineage>
</organism>
<reference evidence="2" key="1">
    <citation type="submission" date="2019-01" db="EMBL/GenBank/DDBJ databases">
        <title>Draft genome sequences of three monokaryotic isolates of the white-rot basidiomycete fungus Dichomitus squalens.</title>
        <authorList>
            <consortium name="DOE Joint Genome Institute"/>
            <person name="Lopez S.C."/>
            <person name="Andreopoulos B."/>
            <person name="Pangilinan J."/>
            <person name="Lipzen A."/>
            <person name="Riley R."/>
            <person name="Ahrendt S."/>
            <person name="Ng V."/>
            <person name="Barry K."/>
            <person name="Daum C."/>
            <person name="Grigoriev I.V."/>
            <person name="Hilden K.S."/>
            <person name="Makela M.R."/>
            <person name="de Vries R.P."/>
        </authorList>
    </citation>
    <scope>NUCLEOTIDE SEQUENCE [LARGE SCALE GENOMIC DNA]</scope>
    <source>
        <strain evidence="2">OM18370.1</strain>
    </source>
</reference>
<evidence type="ECO:0000256" key="1">
    <source>
        <dbReference type="SAM" id="Phobius"/>
    </source>
</evidence>
<keyword evidence="1" id="KW-1133">Transmembrane helix</keyword>
<proteinExistence type="predicted"/>
<keyword evidence="1" id="KW-0812">Transmembrane</keyword>